<dbReference type="Proteomes" id="UP000030655">
    <property type="component" value="Unassembled WGS sequence"/>
</dbReference>
<proteinExistence type="predicted"/>
<keyword evidence="1" id="KW-0812">Transmembrane</keyword>
<protein>
    <submittedName>
        <fullName evidence="2">Uncharacterized protein</fullName>
    </submittedName>
</protein>
<reference evidence="3" key="1">
    <citation type="submission" date="2013-02" db="EMBL/GenBank/DDBJ databases">
        <authorList>
            <consortium name="The Broad Institute Genome Sequencing Platform"/>
            <person name="Cuomo C."/>
            <person name="Becnel J."/>
            <person name="Sanscrainte N."/>
            <person name="Walker B."/>
            <person name="Young S.K."/>
            <person name="Zeng Q."/>
            <person name="Gargeya S."/>
            <person name="Fitzgerald M."/>
            <person name="Haas B."/>
            <person name="Abouelleil A."/>
            <person name="Alvarado L."/>
            <person name="Arachchi H.M."/>
            <person name="Berlin A.M."/>
            <person name="Chapman S.B."/>
            <person name="Dewar J."/>
            <person name="Goldberg J."/>
            <person name="Griggs A."/>
            <person name="Gujja S."/>
            <person name="Hansen M."/>
            <person name="Howarth C."/>
            <person name="Imamovic A."/>
            <person name="Larimer J."/>
            <person name="McCowan C."/>
            <person name="Murphy C."/>
            <person name="Neiman D."/>
            <person name="Pearson M."/>
            <person name="Priest M."/>
            <person name="Roberts A."/>
            <person name="Saif S."/>
            <person name="Shea T."/>
            <person name="Sisk P."/>
            <person name="Sykes S."/>
            <person name="Wortman J."/>
            <person name="Nusbaum C."/>
            <person name="Birren B."/>
        </authorList>
    </citation>
    <scope>NUCLEOTIDE SEQUENCE [LARGE SCALE GENOMIC DNA]</scope>
    <source>
        <strain evidence="3">PRA339</strain>
    </source>
</reference>
<dbReference type="EMBL" id="KK365194">
    <property type="protein sequence ID" value="KCZ80222.1"/>
    <property type="molecule type" value="Genomic_DNA"/>
</dbReference>
<keyword evidence="1" id="KW-0472">Membrane</keyword>
<accession>A0A059EZC6</accession>
<gene>
    <name evidence="2" type="ORF">H312_02372</name>
</gene>
<evidence type="ECO:0000313" key="2">
    <source>
        <dbReference type="EMBL" id="KCZ80222.1"/>
    </source>
</evidence>
<evidence type="ECO:0000256" key="1">
    <source>
        <dbReference type="SAM" id="Phobius"/>
    </source>
</evidence>
<evidence type="ECO:0000313" key="3">
    <source>
        <dbReference type="Proteomes" id="UP000030655"/>
    </source>
</evidence>
<reference evidence="2 3" key="2">
    <citation type="submission" date="2014-03" db="EMBL/GenBank/DDBJ databases">
        <title>The Genome Sequence of Anncaliia algerae insect isolate PRA339.</title>
        <authorList>
            <consortium name="The Broad Institute Genome Sequencing Platform"/>
            <consortium name="The Broad Institute Genome Sequencing Center for Infectious Disease"/>
            <person name="Cuomo C."/>
            <person name="Becnel J."/>
            <person name="Sanscrainte N."/>
            <person name="Walker B."/>
            <person name="Young S.K."/>
            <person name="Zeng Q."/>
            <person name="Gargeya S."/>
            <person name="Fitzgerald M."/>
            <person name="Haas B."/>
            <person name="Abouelleil A."/>
            <person name="Alvarado L."/>
            <person name="Arachchi H.M."/>
            <person name="Berlin A.M."/>
            <person name="Chapman S.B."/>
            <person name="Dewar J."/>
            <person name="Goldberg J."/>
            <person name="Griggs A."/>
            <person name="Gujja S."/>
            <person name="Hansen M."/>
            <person name="Howarth C."/>
            <person name="Imamovic A."/>
            <person name="Larimer J."/>
            <person name="McCowan C."/>
            <person name="Murphy C."/>
            <person name="Neiman D."/>
            <person name="Pearson M."/>
            <person name="Priest M."/>
            <person name="Roberts A."/>
            <person name="Saif S."/>
            <person name="Shea T."/>
            <person name="Sisk P."/>
            <person name="Sykes S."/>
            <person name="Wortman J."/>
            <person name="Nusbaum C."/>
            <person name="Birren B."/>
        </authorList>
    </citation>
    <scope>NUCLEOTIDE SEQUENCE [LARGE SCALE GENOMIC DNA]</scope>
    <source>
        <strain evidence="2 3">PRA339</strain>
    </source>
</reference>
<dbReference type="HOGENOM" id="CLU_834124_0_0_1"/>
<keyword evidence="3" id="KW-1185">Reference proteome</keyword>
<name>A0A059EZC6_9MICR</name>
<feature type="transmembrane region" description="Helical" evidence="1">
    <location>
        <begin position="6"/>
        <end position="25"/>
    </location>
</feature>
<organism evidence="2 3">
    <name type="scientific">Anncaliia algerae PRA339</name>
    <dbReference type="NCBI Taxonomy" id="1288291"/>
    <lineage>
        <taxon>Eukaryota</taxon>
        <taxon>Fungi</taxon>
        <taxon>Fungi incertae sedis</taxon>
        <taxon>Microsporidia</taxon>
        <taxon>Tubulinosematoidea</taxon>
        <taxon>Tubulinosematidae</taxon>
        <taxon>Anncaliia</taxon>
    </lineage>
</organism>
<keyword evidence="1" id="KW-1133">Transmembrane helix</keyword>
<dbReference type="OrthoDB" id="10302473at2759"/>
<dbReference type="VEuPathDB" id="MicrosporidiaDB:H312_02372"/>
<sequence length="333" mass="38741">MNQTKKQIIIGLLVVIATISAIALIKNKKGKAQKDDVITNLKIIINPNMKNIDNVSNKQNYNSFGNFNGNFKEINNLVDIKNIDDGSTKISNLPNNIENNSITTQKNQEMNKFIENSNKGKIILYLKKQLDCLKTHLMSLNHVNMFQHSLNKDIFELNLKNNNKIEKQNIGLLNSANIFFMPQRYPNPNIIYLFVKDLNGIEHILDWNNLRNSLICPERYKYSTFNYGYAFHILFYEKNDLIECKVNVEDFVKGVKEMLILCLKDILSNFNINYMIICTSLLKSLVNIAKRNKNIEFNKEEFVLRIEIGLLEVIRDLNLTKSHIIILFDQYQE</sequence>
<dbReference type="AlphaFoldDB" id="A0A059EZC6"/>